<evidence type="ECO:0000313" key="3">
    <source>
        <dbReference type="Proteomes" id="UP000198280"/>
    </source>
</evidence>
<organism evidence="2 3">
    <name type="scientific">Actinacidiphila glaucinigra</name>
    <dbReference type="NCBI Taxonomy" id="235986"/>
    <lineage>
        <taxon>Bacteria</taxon>
        <taxon>Bacillati</taxon>
        <taxon>Actinomycetota</taxon>
        <taxon>Actinomycetes</taxon>
        <taxon>Kitasatosporales</taxon>
        <taxon>Streptomycetaceae</taxon>
        <taxon>Actinacidiphila</taxon>
    </lineage>
</organism>
<name>A0A239HTJ1_9ACTN</name>
<feature type="chain" id="PRO_5012059854" evidence="1">
    <location>
        <begin position="23"/>
        <end position="396"/>
    </location>
</feature>
<dbReference type="OrthoDB" id="3849664at2"/>
<reference evidence="2 3" key="1">
    <citation type="submission" date="2017-06" db="EMBL/GenBank/DDBJ databases">
        <authorList>
            <person name="Kim H.J."/>
            <person name="Triplett B.A."/>
        </authorList>
    </citation>
    <scope>NUCLEOTIDE SEQUENCE [LARGE SCALE GENOMIC DNA]</scope>
    <source>
        <strain evidence="2 3">CGMCC 4.1858</strain>
    </source>
</reference>
<evidence type="ECO:0000313" key="2">
    <source>
        <dbReference type="EMBL" id="SNS84656.1"/>
    </source>
</evidence>
<dbReference type="Proteomes" id="UP000198280">
    <property type="component" value="Unassembled WGS sequence"/>
</dbReference>
<keyword evidence="3" id="KW-1185">Reference proteome</keyword>
<sequence length="396" mass="40151">MIRPIALAAAAVLAAGATFISAVPGSSAPRVERVRAADLGPGGPWFRLQDQPGNGDRTPGVQEVSPFADPVRFNGSLHLAVTGDQQSQAAHPFTARIPLATIAASELSYDSFVTTGSVTGTAANLQLPMICAGSFTTLSFQPQLATDGQGRQGVVQGVWQHFANAPASLWRTSRPAGTIPAQADRTLAEYIAACTAAGDGVDGVIANAGRLGQPNTGLTLDTYVDNPTVAGTTYDFLVDGRTTARITLGNSTPGRPCHAASGQIVFTDPADGPAYRSVGIRLILTRTRGIDPGDLTVTAGGTPVVLTPGPGGILVGTYTPSPAVDLGPGGTFGVPVSVTFHNGPYTADDAEPAGIAGGPGGQGHRGGTLTLTAHLLALGYEPLQFTGVAAVTTLRG</sequence>
<dbReference type="AlphaFoldDB" id="A0A239HTJ1"/>
<gene>
    <name evidence="2" type="ORF">SAMN05216252_10991</name>
</gene>
<protein>
    <submittedName>
        <fullName evidence="2">Uncharacterized protein</fullName>
    </submittedName>
</protein>
<feature type="signal peptide" evidence="1">
    <location>
        <begin position="1"/>
        <end position="22"/>
    </location>
</feature>
<dbReference type="EMBL" id="FZOF01000009">
    <property type="protein sequence ID" value="SNS84656.1"/>
    <property type="molecule type" value="Genomic_DNA"/>
</dbReference>
<accession>A0A239HTJ1</accession>
<evidence type="ECO:0000256" key="1">
    <source>
        <dbReference type="SAM" id="SignalP"/>
    </source>
</evidence>
<proteinExistence type="predicted"/>
<dbReference type="RefSeq" id="WP_089225319.1">
    <property type="nucleotide sequence ID" value="NZ_FZOF01000009.1"/>
</dbReference>
<keyword evidence="1" id="KW-0732">Signal</keyword>